<feature type="transmembrane region" description="Helical" evidence="12">
    <location>
        <begin position="109"/>
        <end position="132"/>
    </location>
</feature>
<reference evidence="16 17" key="1">
    <citation type="submission" date="2018-08" db="EMBL/GenBank/DDBJ databases">
        <title>A genome reference for cultivated species of the human gut microbiota.</title>
        <authorList>
            <person name="Zou Y."/>
            <person name="Xue W."/>
            <person name="Luo G."/>
        </authorList>
    </citation>
    <scope>NUCLEOTIDE SEQUENCE [LARGE SCALE GENOMIC DNA]</scope>
    <source>
        <strain evidence="16 17">OF01-2LB</strain>
    </source>
</reference>
<dbReference type="InterPro" id="IPR001127">
    <property type="entry name" value="PTS_EIIA_1_perm"/>
</dbReference>
<evidence type="ECO:0000256" key="8">
    <source>
        <dbReference type="ARBA" id="ARBA00022777"/>
    </source>
</evidence>
<keyword evidence="9 12" id="KW-1133">Transmembrane helix</keyword>
<gene>
    <name evidence="16" type="ORF">DXA38_08315</name>
</gene>
<feature type="transmembrane region" description="Helical" evidence="12">
    <location>
        <begin position="346"/>
        <end position="367"/>
    </location>
</feature>
<feature type="transmembrane region" description="Helical" evidence="12">
    <location>
        <begin position="193"/>
        <end position="216"/>
    </location>
</feature>
<evidence type="ECO:0000259" key="15">
    <source>
        <dbReference type="PROSITE" id="PS51103"/>
    </source>
</evidence>
<evidence type="ECO:0000256" key="4">
    <source>
        <dbReference type="ARBA" id="ARBA00022597"/>
    </source>
</evidence>
<dbReference type="InterPro" id="IPR011055">
    <property type="entry name" value="Dup_hybrid_motif"/>
</dbReference>
<keyword evidence="3" id="KW-1003">Cell membrane</keyword>
<dbReference type="InterPro" id="IPR001996">
    <property type="entry name" value="PTS_IIB_1"/>
</dbReference>
<dbReference type="NCBIfam" id="TIGR01995">
    <property type="entry name" value="PTS-II-ABC-beta"/>
    <property type="match status" value="1"/>
</dbReference>
<dbReference type="GO" id="GO:0015771">
    <property type="term" value="P:trehalose transport"/>
    <property type="evidence" value="ECO:0007669"/>
    <property type="project" value="TreeGrafter"/>
</dbReference>
<protein>
    <submittedName>
        <fullName evidence="16">PTS beta-glucoside transporter subunit IIBCA</fullName>
    </submittedName>
</protein>
<dbReference type="CDD" id="cd00212">
    <property type="entry name" value="PTS_IIB_glc"/>
    <property type="match status" value="1"/>
</dbReference>
<dbReference type="InterPro" id="IPR011297">
    <property type="entry name" value="PTS_IIABC_b_glu"/>
</dbReference>
<dbReference type="PANTHER" id="PTHR30175">
    <property type="entry name" value="PHOSPHOTRANSFERASE SYSTEM TRANSPORT PROTEIN"/>
    <property type="match status" value="1"/>
</dbReference>
<keyword evidence="2" id="KW-0813">Transport</keyword>
<dbReference type="PROSITE" id="PS51098">
    <property type="entry name" value="PTS_EIIB_TYPE_1"/>
    <property type="match status" value="1"/>
</dbReference>
<feature type="transmembrane region" description="Helical" evidence="12">
    <location>
        <begin position="280"/>
        <end position="303"/>
    </location>
</feature>
<dbReference type="Pfam" id="PF00358">
    <property type="entry name" value="PTS_EIIA_1"/>
    <property type="match status" value="1"/>
</dbReference>
<evidence type="ECO:0000313" key="16">
    <source>
        <dbReference type="EMBL" id="RGC16318.1"/>
    </source>
</evidence>
<feature type="transmembrane region" description="Helical" evidence="12">
    <location>
        <begin position="315"/>
        <end position="334"/>
    </location>
</feature>
<dbReference type="GO" id="GO:0008982">
    <property type="term" value="F:protein-N(PI)-phosphohistidine-sugar phosphotransferase activity"/>
    <property type="evidence" value="ECO:0007669"/>
    <property type="project" value="InterPro"/>
</dbReference>
<dbReference type="PROSITE" id="PS00371">
    <property type="entry name" value="PTS_EIIA_TYPE_1_HIS"/>
    <property type="match status" value="1"/>
</dbReference>
<dbReference type="Gene3D" id="2.70.70.10">
    <property type="entry name" value="Glucose Permease (Domain IIA)"/>
    <property type="match status" value="1"/>
</dbReference>
<dbReference type="RefSeq" id="WP_117442780.1">
    <property type="nucleotide sequence ID" value="NZ_JAJFEN010000026.1"/>
</dbReference>
<dbReference type="InterPro" id="IPR013013">
    <property type="entry name" value="PTS_EIIC_1"/>
</dbReference>
<dbReference type="GO" id="GO:0009401">
    <property type="term" value="P:phosphoenolpyruvate-dependent sugar phosphotransferase system"/>
    <property type="evidence" value="ECO:0007669"/>
    <property type="project" value="UniProtKB-KW"/>
</dbReference>
<dbReference type="InterPro" id="IPR003352">
    <property type="entry name" value="PTS_EIIC"/>
</dbReference>
<comment type="caution">
    <text evidence="16">The sequence shown here is derived from an EMBL/GenBank/DDBJ whole genome shotgun (WGS) entry which is preliminary data.</text>
</comment>
<dbReference type="GO" id="GO:0005886">
    <property type="term" value="C:plasma membrane"/>
    <property type="evidence" value="ECO:0007669"/>
    <property type="project" value="UniProtKB-SubCell"/>
</dbReference>
<proteinExistence type="predicted"/>
<evidence type="ECO:0000256" key="2">
    <source>
        <dbReference type="ARBA" id="ARBA00022448"/>
    </source>
</evidence>
<dbReference type="Pfam" id="PF02378">
    <property type="entry name" value="PTS_EIIC"/>
    <property type="match status" value="1"/>
</dbReference>
<evidence type="ECO:0000256" key="1">
    <source>
        <dbReference type="ARBA" id="ARBA00004651"/>
    </source>
</evidence>
<dbReference type="GO" id="GO:0016301">
    <property type="term" value="F:kinase activity"/>
    <property type="evidence" value="ECO:0007669"/>
    <property type="project" value="UniProtKB-KW"/>
</dbReference>
<feature type="active site" description="Phosphocysteine intermediate; for EIIB activity" evidence="11">
    <location>
        <position position="26"/>
    </location>
</feature>
<organism evidence="16 17">
    <name type="scientific">Clostridium innocuum</name>
    <dbReference type="NCBI Taxonomy" id="1522"/>
    <lineage>
        <taxon>Bacteria</taxon>
        <taxon>Bacillati</taxon>
        <taxon>Bacillota</taxon>
        <taxon>Clostridia</taxon>
        <taxon>Eubacteriales</taxon>
        <taxon>Clostridiaceae</taxon>
        <taxon>Clostridium</taxon>
    </lineage>
</organism>
<accession>A0A3E2VZ98</accession>
<evidence type="ECO:0000256" key="7">
    <source>
        <dbReference type="ARBA" id="ARBA00022692"/>
    </source>
</evidence>
<evidence type="ECO:0000256" key="5">
    <source>
        <dbReference type="ARBA" id="ARBA00022679"/>
    </source>
</evidence>
<dbReference type="PANTHER" id="PTHR30175:SF1">
    <property type="entry name" value="PTS SYSTEM ARBUTIN-, CELLOBIOSE-, AND SALICIN-SPECIFIC EIIBC COMPONENT-RELATED"/>
    <property type="match status" value="1"/>
</dbReference>
<evidence type="ECO:0000256" key="9">
    <source>
        <dbReference type="ARBA" id="ARBA00022989"/>
    </source>
</evidence>
<evidence type="ECO:0000259" key="14">
    <source>
        <dbReference type="PROSITE" id="PS51098"/>
    </source>
</evidence>
<dbReference type="PROSITE" id="PS51103">
    <property type="entry name" value="PTS_EIIC_TYPE_1"/>
    <property type="match status" value="1"/>
</dbReference>
<dbReference type="Pfam" id="PF00367">
    <property type="entry name" value="PTS_EIIB"/>
    <property type="match status" value="1"/>
</dbReference>
<dbReference type="GO" id="GO:0090589">
    <property type="term" value="F:protein-phosphocysteine-trehalose phosphotransferase system transporter activity"/>
    <property type="evidence" value="ECO:0007669"/>
    <property type="project" value="TreeGrafter"/>
</dbReference>
<feature type="transmembrane region" description="Helical" evidence="12">
    <location>
        <begin position="138"/>
        <end position="158"/>
    </location>
</feature>
<keyword evidence="8" id="KW-0418">Kinase</keyword>
<dbReference type="InterPro" id="IPR018113">
    <property type="entry name" value="PTrfase_EIIB_Cys"/>
</dbReference>
<dbReference type="InterPro" id="IPR050558">
    <property type="entry name" value="PTS_Sugar-Specific_Components"/>
</dbReference>
<dbReference type="InterPro" id="IPR036878">
    <property type="entry name" value="Glu_permease_IIB"/>
</dbReference>
<evidence type="ECO:0000256" key="3">
    <source>
        <dbReference type="ARBA" id="ARBA00022475"/>
    </source>
</evidence>
<dbReference type="SUPFAM" id="SSF51261">
    <property type="entry name" value="Duplicated hybrid motif"/>
    <property type="match status" value="1"/>
</dbReference>
<dbReference type="EMBL" id="QVEV01000009">
    <property type="protein sequence ID" value="RGC16318.1"/>
    <property type="molecule type" value="Genomic_DNA"/>
</dbReference>
<keyword evidence="5" id="KW-0808">Transferase</keyword>
<name>A0A3E2VZ98_CLOIN</name>
<evidence type="ECO:0000256" key="6">
    <source>
        <dbReference type="ARBA" id="ARBA00022683"/>
    </source>
</evidence>
<evidence type="ECO:0000259" key="13">
    <source>
        <dbReference type="PROSITE" id="PS51093"/>
    </source>
</evidence>
<dbReference type="OrthoDB" id="9769191at2"/>
<sequence>MKYENLCKSIIKLVGGKENIKSVSHCMTRLRFTLIDNNKADENGIKGLQQVIDVVSNKVSFQIIIGTEVSEIHPELMQMLGDTKSEAGKSDKNLFNRIMNLISESMTPLFPVMMVAGLMAGILSLLTLTGIISSESSTFLIFDTVRVSMFYFFPVFMAMTAAKRLGTNPYLGVLLAVTLLSSTINNAEGLNLFGYGLPTITYSNTFIPILLGLWLMGKTEKIIKKIMPKSLDYFFTYMLVMLIVLPVTLVVFGPIGSWISDGLGFIFDFIGNTFGNWLMLALYAALQPLLIMLGAANFIMPIILNSYTTLGYDPIFTPAFIISDIAVCGTMLGYFLRSKKTEQKQFFAGVTFSAFMGVTEPAVFGAFVKYRRPFIAVMIAGGLGGLVAGILGVKGYAMTTLFGILTFIGQNDYNNLYFMIAAIIVAFVIAVIAGYILWIPKEQEKETEEKVDSKKGQFSLNKEEIAIPVAGKKVALSQIKDRAFSTGALGKGIGIIPSDNIIKAPVTGKIETLFPTNHAIGMKTENGVEVLIHIGIDTVELQGECFQPLIKQGDVVKIGEPLIKVDFKEIEKRGFDNTVIVVITNTQDYLEVIPNLSEPDSTRPELLTVVM</sequence>
<evidence type="ECO:0000313" key="17">
    <source>
        <dbReference type="Proteomes" id="UP000260025"/>
    </source>
</evidence>
<dbReference type="Proteomes" id="UP000260025">
    <property type="component" value="Unassembled WGS sequence"/>
</dbReference>
<feature type="transmembrane region" description="Helical" evidence="12">
    <location>
        <begin position="237"/>
        <end position="260"/>
    </location>
</feature>
<keyword evidence="6" id="KW-0598">Phosphotransferase system</keyword>
<dbReference type="NCBIfam" id="TIGR00830">
    <property type="entry name" value="PTBA"/>
    <property type="match status" value="1"/>
</dbReference>
<feature type="domain" description="PTS EIIB type-1" evidence="14">
    <location>
        <begin position="4"/>
        <end position="86"/>
    </location>
</feature>
<keyword evidence="4" id="KW-0762">Sugar transport</keyword>
<evidence type="ECO:0000256" key="12">
    <source>
        <dbReference type="SAM" id="Phobius"/>
    </source>
</evidence>
<feature type="domain" description="PTS EIIA type-1" evidence="13">
    <location>
        <begin position="481"/>
        <end position="585"/>
    </location>
</feature>
<dbReference type="PROSITE" id="PS01035">
    <property type="entry name" value="PTS_EIIB_TYPE_1_CYS"/>
    <property type="match status" value="1"/>
</dbReference>
<keyword evidence="10 12" id="KW-0472">Membrane</keyword>
<feature type="transmembrane region" description="Helical" evidence="12">
    <location>
        <begin position="416"/>
        <end position="438"/>
    </location>
</feature>
<evidence type="ECO:0000256" key="10">
    <source>
        <dbReference type="ARBA" id="ARBA00023136"/>
    </source>
</evidence>
<keyword evidence="7 12" id="KW-0812">Transmembrane</keyword>
<dbReference type="FunFam" id="3.30.1360.60:FF:000001">
    <property type="entry name" value="PTS system glucose-specific IIBC component PtsG"/>
    <property type="match status" value="1"/>
</dbReference>
<evidence type="ECO:0000256" key="11">
    <source>
        <dbReference type="PROSITE-ProRule" id="PRU00421"/>
    </source>
</evidence>
<dbReference type="FunFam" id="2.70.70.10:FF:000001">
    <property type="entry name" value="PTS system glucose-specific IIA component"/>
    <property type="match status" value="1"/>
</dbReference>
<comment type="subcellular location">
    <subcellularLocation>
        <location evidence="1">Cell membrane</location>
        <topology evidence="1">Multi-pass membrane protein</topology>
    </subcellularLocation>
</comment>
<feature type="transmembrane region" description="Helical" evidence="12">
    <location>
        <begin position="374"/>
        <end position="396"/>
    </location>
</feature>
<feature type="transmembrane region" description="Helical" evidence="12">
    <location>
        <begin position="170"/>
        <end position="187"/>
    </location>
</feature>
<dbReference type="SUPFAM" id="SSF55604">
    <property type="entry name" value="Glucose permease domain IIB"/>
    <property type="match status" value="1"/>
</dbReference>
<feature type="domain" description="PTS EIIC type-1" evidence="15">
    <location>
        <begin position="113"/>
        <end position="451"/>
    </location>
</feature>
<dbReference type="Gene3D" id="3.30.1360.60">
    <property type="entry name" value="Glucose permease domain IIB"/>
    <property type="match status" value="1"/>
</dbReference>
<dbReference type="PROSITE" id="PS51093">
    <property type="entry name" value="PTS_EIIA_TYPE_1"/>
    <property type="match status" value="1"/>
</dbReference>
<dbReference type="AlphaFoldDB" id="A0A3E2VZ98"/>